<reference evidence="1" key="1">
    <citation type="submission" date="2021-02" db="EMBL/GenBank/DDBJ databases">
        <authorList>
            <person name="Nowell W R."/>
        </authorList>
    </citation>
    <scope>NUCLEOTIDE SEQUENCE</scope>
</reference>
<protein>
    <submittedName>
        <fullName evidence="1">Uncharacterized protein</fullName>
    </submittedName>
</protein>
<dbReference type="AlphaFoldDB" id="A0A8S2XMK4"/>
<organism evidence="1 3">
    <name type="scientific">Rotaria magnacalcarata</name>
    <dbReference type="NCBI Taxonomy" id="392030"/>
    <lineage>
        <taxon>Eukaryota</taxon>
        <taxon>Metazoa</taxon>
        <taxon>Spiralia</taxon>
        <taxon>Gnathifera</taxon>
        <taxon>Rotifera</taxon>
        <taxon>Eurotatoria</taxon>
        <taxon>Bdelloidea</taxon>
        <taxon>Philodinida</taxon>
        <taxon>Philodinidae</taxon>
        <taxon>Rotaria</taxon>
    </lineage>
</organism>
<evidence type="ECO:0000313" key="2">
    <source>
        <dbReference type="EMBL" id="CAF4690398.1"/>
    </source>
</evidence>
<feature type="non-terminal residue" evidence="1">
    <location>
        <position position="1"/>
    </location>
</feature>
<sequence>KTSNHLPRIILSCGTKLIQHKEPACISFTCRYDDSMLAIYLILSIGVSYRDPIEQFLSGKQGIFNKS</sequence>
<comment type="caution">
    <text evidence="1">The sequence shown here is derived from an EMBL/GenBank/DDBJ whole genome shotgun (WGS) entry which is preliminary data.</text>
</comment>
<gene>
    <name evidence="2" type="ORF">GIL414_LOCUS42652</name>
    <name evidence="1" type="ORF">SMN809_LOCUS35279</name>
</gene>
<accession>A0A8S2XMK4</accession>
<proteinExistence type="predicted"/>
<dbReference type="EMBL" id="CAJOBI010083717">
    <property type="protein sequence ID" value="CAF4509225.1"/>
    <property type="molecule type" value="Genomic_DNA"/>
</dbReference>
<evidence type="ECO:0000313" key="1">
    <source>
        <dbReference type="EMBL" id="CAF4509225.1"/>
    </source>
</evidence>
<dbReference type="Proteomes" id="UP000676336">
    <property type="component" value="Unassembled WGS sequence"/>
</dbReference>
<evidence type="ECO:0000313" key="3">
    <source>
        <dbReference type="Proteomes" id="UP000676336"/>
    </source>
</evidence>
<dbReference type="EMBL" id="CAJOBJ010124058">
    <property type="protein sequence ID" value="CAF4690398.1"/>
    <property type="molecule type" value="Genomic_DNA"/>
</dbReference>
<name>A0A8S2XMK4_9BILA</name>
<dbReference type="Proteomes" id="UP000681720">
    <property type="component" value="Unassembled WGS sequence"/>
</dbReference>